<dbReference type="RefSeq" id="WP_312875236.1">
    <property type="nucleotide sequence ID" value="NZ_JACHMN010000002.1"/>
</dbReference>
<dbReference type="InterPro" id="IPR003593">
    <property type="entry name" value="AAA+_ATPase"/>
</dbReference>
<organism evidence="5 6">
    <name type="scientific">Allocatelliglobosispora scoriae</name>
    <dbReference type="NCBI Taxonomy" id="643052"/>
    <lineage>
        <taxon>Bacteria</taxon>
        <taxon>Bacillati</taxon>
        <taxon>Actinomycetota</taxon>
        <taxon>Actinomycetes</taxon>
        <taxon>Micromonosporales</taxon>
        <taxon>Micromonosporaceae</taxon>
        <taxon>Allocatelliglobosispora</taxon>
    </lineage>
</organism>
<keyword evidence="6" id="KW-1185">Reference proteome</keyword>
<dbReference type="GO" id="GO:0098796">
    <property type="term" value="C:membrane protein complex"/>
    <property type="evidence" value="ECO:0007669"/>
    <property type="project" value="UniProtKB-ARBA"/>
</dbReference>
<dbReference type="SUPFAM" id="SSF52540">
    <property type="entry name" value="P-loop containing nucleoside triphosphate hydrolases"/>
    <property type="match status" value="1"/>
</dbReference>
<dbReference type="PROSITE" id="PS50893">
    <property type="entry name" value="ABC_TRANSPORTER_2"/>
    <property type="match status" value="1"/>
</dbReference>
<evidence type="ECO:0000256" key="2">
    <source>
        <dbReference type="ARBA" id="ARBA00022741"/>
    </source>
</evidence>
<dbReference type="Pfam" id="PF00005">
    <property type="entry name" value="ABC_tran"/>
    <property type="match status" value="1"/>
</dbReference>
<sequence>MAEPLLALASVTRTYPGPPAVTALRDANLTIHGGEMVAIVGPSGSGKSTLLNILGLLDEPTSGVRMLAGVDTSVLSDRDRTALRATRLGFVFQSFHLVPYLDCVANVTLPLTHQGFPRQLRRDLAVTALTTVGLGHRLSARPATLSGGEQQRVAIARAIVHEPALLLCDEPTGNLDSENTEAILDLLRRMVTGSRAVVVVTHESYVRDRADRAVEVVDGHVYG</sequence>
<comment type="caution">
    <text evidence="5">The sequence shown here is derived from an EMBL/GenBank/DDBJ whole genome shotgun (WGS) entry which is preliminary data.</text>
</comment>
<dbReference type="InterPro" id="IPR017911">
    <property type="entry name" value="MacB-like_ATP-bd"/>
</dbReference>
<accession>A0A841BT42</accession>
<dbReference type="Proteomes" id="UP000587527">
    <property type="component" value="Unassembled WGS sequence"/>
</dbReference>
<dbReference type="GO" id="GO:0005524">
    <property type="term" value="F:ATP binding"/>
    <property type="evidence" value="ECO:0007669"/>
    <property type="project" value="UniProtKB-KW"/>
</dbReference>
<dbReference type="FunFam" id="3.40.50.300:FF:000032">
    <property type="entry name" value="Export ABC transporter ATP-binding protein"/>
    <property type="match status" value="1"/>
</dbReference>
<reference evidence="5 6" key="1">
    <citation type="submission" date="2020-08" db="EMBL/GenBank/DDBJ databases">
        <title>Sequencing the genomes of 1000 actinobacteria strains.</title>
        <authorList>
            <person name="Klenk H.-P."/>
        </authorList>
    </citation>
    <scope>NUCLEOTIDE SEQUENCE [LARGE SCALE GENOMIC DNA]</scope>
    <source>
        <strain evidence="5 6">DSM 45362</strain>
    </source>
</reference>
<dbReference type="GO" id="GO:0005886">
    <property type="term" value="C:plasma membrane"/>
    <property type="evidence" value="ECO:0007669"/>
    <property type="project" value="TreeGrafter"/>
</dbReference>
<evidence type="ECO:0000256" key="1">
    <source>
        <dbReference type="ARBA" id="ARBA00022448"/>
    </source>
</evidence>
<dbReference type="GO" id="GO:0022857">
    <property type="term" value="F:transmembrane transporter activity"/>
    <property type="evidence" value="ECO:0007669"/>
    <property type="project" value="TreeGrafter"/>
</dbReference>
<evidence type="ECO:0000313" key="6">
    <source>
        <dbReference type="Proteomes" id="UP000587527"/>
    </source>
</evidence>
<dbReference type="InterPro" id="IPR027417">
    <property type="entry name" value="P-loop_NTPase"/>
</dbReference>
<dbReference type="PANTHER" id="PTHR24220">
    <property type="entry name" value="IMPORT ATP-BINDING PROTEIN"/>
    <property type="match status" value="1"/>
</dbReference>
<dbReference type="EMBL" id="JACHMN010000002">
    <property type="protein sequence ID" value="MBB5869971.1"/>
    <property type="molecule type" value="Genomic_DNA"/>
</dbReference>
<evidence type="ECO:0000256" key="3">
    <source>
        <dbReference type="ARBA" id="ARBA00022840"/>
    </source>
</evidence>
<dbReference type="AlphaFoldDB" id="A0A841BT42"/>
<dbReference type="InterPro" id="IPR017871">
    <property type="entry name" value="ABC_transporter-like_CS"/>
</dbReference>
<name>A0A841BT42_9ACTN</name>
<feature type="domain" description="ABC transporter" evidence="4">
    <location>
        <begin position="6"/>
        <end position="223"/>
    </location>
</feature>
<protein>
    <submittedName>
        <fullName evidence="5">Putative ABC transport system ATP-binding protein</fullName>
    </submittedName>
</protein>
<dbReference type="SMART" id="SM00382">
    <property type="entry name" value="AAA"/>
    <property type="match status" value="1"/>
</dbReference>
<gene>
    <name evidence="5" type="ORF">F4553_003350</name>
</gene>
<evidence type="ECO:0000259" key="4">
    <source>
        <dbReference type="PROSITE" id="PS50893"/>
    </source>
</evidence>
<dbReference type="GO" id="GO:0016887">
    <property type="term" value="F:ATP hydrolysis activity"/>
    <property type="evidence" value="ECO:0007669"/>
    <property type="project" value="InterPro"/>
</dbReference>
<keyword evidence="3 5" id="KW-0067">ATP-binding</keyword>
<dbReference type="PANTHER" id="PTHR24220:SF86">
    <property type="entry name" value="ABC TRANSPORTER ABCH.1"/>
    <property type="match status" value="1"/>
</dbReference>
<dbReference type="InterPro" id="IPR003439">
    <property type="entry name" value="ABC_transporter-like_ATP-bd"/>
</dbReference>
<evidence type="ECO:0000313" key="5">
    <source>
        <dbReference type="EMBL" id="MBB5869971.1"/>
    </source>
</evidence>
<dbReference type="CDD" id="cd03255">
    <property type="entry name" value="ABC_MJ0796_LolCDE_FtsE"/>
    <property type="match status" value="1"/>
</dbReference>
<proteinExistence type="predicted"/>
<keyword evidence="1" id="KW-0813">Transport</keyword>
<dbReference type="PROSITE" id="PS00211">
    <property type="entry name" value="ABC_TRANSPORTER_1"/>
    <property type="match status" value="1"/>
</dbReference>
<dbReference type="InterPro" id="IPR015854">
    <property type="entry name" value="ABC_transpr_LolD-like"/>
</dbReference>
<dbReference type="Gene3D" id="3.40.50.300">
    <property type="entry name" value="P-loop containing nucleotide triphosphate hydrolases"/>
    <property type="match status" value="1"/>
</dbReference>
<keyword evidence="2" id="KW-0547">Nucleotide-binding</keyword>